<comment type="caution">
    <text evidence="2">The sequence shown here is derived from an EMBL/GenBank/DDBJ whole genome shotgun (WGS) entry which is preliminary data.</text>
</comment>
<dbReference type="GO" id="GO:0003904">
    <property type="term" value="F:deoxyribodipyrimidine photo-lyase activity"/>
    <property type="evidence" value="ECO:0007669"/>
    <property type="project" value="TreeGrafter"/>
</dbReference>
<accession>A0A9Q0JMN3</accession>
<protein>
    <submittedName>
        <fullName evidence="2">Cryptochrome-1</fullName>
    </submittedName>
</protein>
<evidence type="ECO:0000259" key="1">
    <source>
        <dbReference type="PROSITE" id="PS51645"/>
    </source>
</evidence>
<dbReference type="GO" id="GO:0043153">
    <property type="term" value="P:entrainment of circadian clock by photoperiod"/>
    <property type="evidence" value="ECO:0007669"/>
    <property type="project" value="TreeGrafter"/>
</dbReference>
<dbReference type="OrthoDB" id="435881at2759"/>
<keyword evidence="3" id="KW-1185">Reference proteome</keyword>
<name>A0A9Q0JMN3_9ROSI</name>
<dbReference type="EMBL" id="JAKUCV010001219">
    <property type="protein sequence ID" value="KAJ4847259.1"/>
    <property type="molecule type" value="Genomic_DNA"/>
</dbReference>
<dbReference type="Pfam" id="PF00875">
    <property type="entry name" value="DNA_photolyase"/>
    <property type="match status" value="1"/>
</dbReference>
<dbReference type="GO" id="GO:0032922">
    <property type="term" value="P:circadian regulation of gene expression"/>
    <property type="evidence" value="ECO:0007669"/>
    <property type="project" value="TreeGrafter"/>
</dbReference>
<dbReference type="AlphaFoldDB" id="A0A9Q0JMN3"/>
<evidence type="ECO:0000313" key="3">
    <source>
        <dbReference type="Proteomes" id="UP001141552"/>
    </source>
</evidence>
<dbReference type="PANTHER" id="PTHR11455:SF50">
    <property type="entry name" value="CRYPTOCHROME-1"/>
    <property type="match status" value="1"/>
</dbReference>
<dbReference type="SUPFAM" id="SSF52425">
    <property type="entry name" value="Cryptochrome/photolyase, N-terminal domain"/>
    <property type="match status" value="1"/>
</dbReference>
<evidence type="ECO:0000313" key="2">
    <source>
        <dbReference type="EMBL" id="KAJ4847259.1"/>
    </source>
</evidence>
<dbReference type="GO" id="GO:0005634">
    <property type="term" value="C:nucleus"/>
    <property type="evidence" value="ECO:0007669"/>
    <property type="project" value="TreeGrafter"/>
</dbReference>
<dbReference type="Proteomes" id="UP001141552">
    <property type="component" value="Unassembled WGS sequence"/>
</dbReference>
<feature type="non-terminal residue" evidence="2">
    <location>
        <position position="108"/>
    </location>
</feature>
<reference evidence="2" key="2">
    <citation type="journal article" date="2023" name="Plants (Basel)">
        <title>Annotation of the Turnera subulata (Passifloraceae) Draft Genome Reveals the S-Locus Evolved after the Divergence of Turneroideae from Passifloroideae in a Stepwise Manner.</title>
        <authorList>
            <person name="Henning P.M."/>
            <person name="Roalson E.H."/>
            <person name="Mir W."/>
            <person name="McCubbin A.G."/>
            <person name="Shore J.S."/>
        </authorList>
    </citation>
    <scope>NUCLEOTIDE SEQUENCE</scope>
    <source>
        <strain evidence="2">F60SS</strain>
    </source>
</reference>
<dbReference type="PROSITE" id="PS51645">
    <property type="entry name" value="PHR_CRY_ALPHA_BETA"/>
    <property type="match status" value="1"/>
</dbReference>
<gene>
    <name evidence="2" type="primary">CRY1_1</name>
    <name evidence="2" type="ORF">Tsubulata_035855</name>
</gene>
<dbReference type="GO" id="GO:0005737">
    <property type="term" value="C:cytoplasm"/>
    <property type="evidence" value="ECO:0007669"/>
    <property type="project" value="TreeGrafter"/>
</dbReference>
<feature type="domain" description="Photolyase/cryptochrome alpha/beta" evidence="1">
    <location>
        <begin position="9"/>
        <end position="108"/>
    </location>
</feature>
<dbReference type="InterPro" id="IPR036155">
    <property type="entry name" value="Crypto/Photolyase_N_sf"/>
</dbReference>
<dbReference type="GO" id="GO:0003677">
    <property type="term" value="F:DNA binding"/>
    <property type="evidence" value="ECO:0007669"/>
    <property type="project" value="TreeGrafter"/>
</dbReference>
<reference evidence="2" key="1">
    <citation type="submission" date="2022-02" db="EMBL/GenBank/DDBJ databases">
        <authorList>
            <person name="Henning P.M."/>
            <person name="McCubbin A.G."/>
            <person name="Shore J.S."/>
        </authorList>
    </citation>
    <scope>NUCLEOTIDE SEQUENCE</scope>
    <source>
        <strain evidence="2">F60SS</strain>
        <tissue evidence="2">Leaves</tissue>
    </source>
</reference>
<organism evidence="2 3">
    <name type="scientific">Turnera subulata</name>
    <dbReference type="NCBI Taxonomy" id="218843"/>
    <lineage>
        <taxon>Eukaryota</taxon>
        <taxon>Viridiplantae</taxon>
        <taxon>Streptophyta</taxon>
        <taxon>Embryophyta</taxon>
        <taxon>Tracheophyta</taxon>
        <taxon>Spermatophyta</taxon>
        <taxon>Magnoliopsida</taxon>
        <taxon>eudicotyledons</taxon>
        <taxon>Gunneridae</taxon>
        <taxon>Pentapetalae</taxon>
        <taxon>rosids</taxon>
        <taxon>fabids</taxon>
        <taxon>Malpighiales</taxon>
        <taxon>Passifloraceae</taxon>
        <taxon>Turnera</taxon>
    </lineage>
</organism>
<proteinExistence type="predicted"/>
<dbReference type="GO" id="GO:0071949">
    <property type="term" value="F:FAD binding"/>
    <property type="evidence" value="ECO:0007669"/>
    <property type="project" value="TreeGrafter"/>
</dbReference>
<dbReference type="InterPro" id="IPR006050">
    <property type="entry name" value="DNA_photolyase_N"/>
</dbReference>
<dbReference type="Gene3D" id="3.40.50.620">
    <property type="entry name" value="HUPs"/>
    <property type="match status" value="1"/>
</dbReference>
<dbReference type="PANTHER" id="PTHR11455">
    <property type="entry name" value="CRYPTOCHROME"/>
    <property type="match status" value="1"/>
</dbReference>
<sequence>MSGGGGGGGCSIVWFRRDLRVEDNPALAAGVRAGAVVAVFVWAPEEEGHYYPGRVSRWWLKHSLAHLESSLRSLGTSLVTKRSSDSVSSLLEVVKSTGATQLFFNHLY</sequence>
<dbReference type="InterPro" id="IPR002081">
    <property type="entry name" value="Cryptochrome/DNA_photolyase_1"/>
</dbReference>
<dbReference type="InterPro" id="IPR014729">
    <property type="entry name" value="Rossmann-like_a/b/a_fold"/>
</dbReference>